<dbReference type="AlphaFoldDB" id="A0AAV7Q7X9"/>
<sequence>MIGVQGRAPLPGGKRTSSAPSGNLNRPSRGKGERAAAPTVRRLAELQGGRSNAADGKDLYIFLFEHLGNQGKEEEHHRCGRPPGCAQRGYSLCLEFCSKMERVMVR</sequence>
<feature type="region of interest" description="Disordered" evidence="1">
    <location>
        <begin position="1"/>
        <end position="38"/>
    </location>
</feature>
<protein>
    <submittedName>
        <fullName evidence="2">Uncharacterized protein</fullName>
    </submittedName>
</protein>
<keyword evidence="3" id="KW-1185">Reference proteome</keyword>
<evidence type="ECO:0000313" key="2">
    <source>
        <dbReference type="EMBL" id="KAJ1136641.1"/>
    </source>
</evidence>
<evidence type="ECO:0000313" key="3">
    <source>
        <dbReference type="Proteomes" id="UP001066276"/>
    </source>
</evidence>
<reference evidence="2" key="1">
    <citation type="journal article" date="2022" name="bioRxiv">
        <title>Sequencing and chromosome-scale assembly of the giantPleurodeles waltlgenome.</title>
        <authorList>
            <person name="Brown T."/>
            <person name="Elewa A."/>
            <person name="Iarovenko S."/>
            <person name="Subramanian E."/>
            <person name="Araus A.J."/>
            <person name="Petzold A."/>
            <person name="Susuki M."/>
            <person name="Suzuki K.-i.T."/>
            <person name="Hayashi T."/>
            <person name="Toyoda A."/>
            <person name="Oliveira C."/>
            <person name="Osipova E."/>
            <person name="Leigh N.D."/>
            <person name="Simon A."/>
            <person name="Yun M.H."/>
        </authorList>
    </citation>
    <scope>NUCLEOTIDE SEQUENCE</scope>
    <source>
        <strain evidence="2">20211129_DDA</strain>
        <tissue evidence="2">Liver</tissue>
    </source>
</reference>
<accession>A0AAV7Q7X9</accession>
<feature type="compositionally biased region" description="Polar residues" evidence="1">
    <location>
        <begin position="15"/>
        <end position="26"/>
    </location>
</feature>
<dbReference type="Proteomes" id="UP001066276">
    <property type="component" value="Chromosome 6"/>
</dbReference>
<gene>
    <name evidence="2" type="ORF">NDU88_003056</name>
</gene>
<organism evidence="2 3">
    <name type="scientific">Pleurodeles waltl</name>
    <name type="common">Iberian ribbed newt</name>
    <dbReference type="NCBI Taxonomy" id="8319"/>
    <lineage>
        <taxon>Eukaryota</taxon>
        <taxon>Metazoa</taxon>
        <taxon>Chordata</taxon>
        <taxon>Craniata</taxon>
        <taxon>Vertebrata</taxon>
        <taxon>Euteleostomi</taxon>
        <taxon>Amphibia</taxon>
        <taxon>Batrachia</taxon>
        <taxon>Caudata</taxon>
        <taxon>Salamandroidea</taxon>
        <taxon>Salamandridae</taxon>
        <taxon>Pleurodelinae</taxon>
        <taxon>Pleurodeles</taxon>
    </lineage>
</organism>
<comment type="caution">
    <text evidence="2">The sequence shown here is derived from an EMBL/GenBank/DDBJ whole genome shotgun (WGS) entry which is preliminary data.</text>
</comment>
<dbReference type="EMBL" id="JANPWB010000010">
    <property type="protein sequence ID" value="KAJ1136641.1"/>
    <property type="molecule type" value="Genomic_DNA"/>
</dbReference>
<proteinExistence type="predicted"/>
<evidence type="ECO:0000256" key="1">
    <source>
        <dbReference type="SAM" id="MobiDB-lite"/>
    </source>
</evidence>
<name>A0AAV7Q7X9_PLEWA</name>